<reference evidence="2 3" key="1">
    <citation type="submission" date="2024-10" db="EMBL/GenBank/DDBJ databases">
        <title>The Natural Products Discovery Center: Release of the First 8490 Sequenced Strains for Exploring Actinobacteria Biosynthetic Diversity.</title>
        <authorList>
            <person name="Kalkreuter E."/>
            <person name="Kautsar S.A."/>
            <person name="Yang D."/>
            <person name="Bader C.D."/>
            <person name="Teijaro C.N."/>
            <person name="Fluegel L."/>
            <person name="Davis C.M."/>
            <person name="Simpson J.R."/>
            <person name="Lauterbach L."/>
            <person name="Steele A.D."/>
            <person name="Gui C."/>
            <person name="Meng S."/>
            <person name="Li G."/>
            <person name="Viehrig K."/>
            <person name="Ye F."/>
            <person name="Su P."/>
            <person name="Kiefer A.F."/>
            <person name="Nichols A."/>
            <person name="Cepeda A.J."/>
            <person name="Yan W."/>
            <person name="Fan B."/>
            <person name="Jiang Y."/>
            <person name="Adhikari A."/>
            <person name="Zheng C.-J."/>
            <person name="Schuster L."/>
            <person name="Cowan T.M."/>
            <person name="Smanski M.J."/>
            <person name="Chevrette M.G."/>
            <person name="De Carvalho L.P.S."/>
            <person name="Shen B."/>
        </authorList>
    </citation>
    <scope>NUCLEOTIDE SEQUENCE [LARGE SCALE GENOMIC DNA]</scope>
    <source>
        <strain evidence="2 3">NPDC002173</strain>
    </source>
</reference>
<feature type="transmembrane region" description="Helical" evidence="1">
    <location>
        <begin position="62"/>
        <end position="82"/>
    </location>
</feature>
<keyword evidence="1" id="KW-0472">Membrane</keyword>
<evidence type="ECO:0000313" key="2">
    <source>
        <dbReference type="EMBL" id="MFF3668949.1"/>
    </source>
</evidence>
<keyword evidence="1" id="KW-0812">Transmembrane</keyword>
<accession>A0ABW6SVC0</accession>
<feature type="transmembrane region" description="Helical" evidence="1">
    <location>
        <begin position="35"/>
        <end position="56"/>
    </location>
</feature>
<comment type="caution">
    <text evidence="2">The sequence shown here is derived from an EMBL/GenBank/DDBJ whole genome shotgun (WGS) entry which is preliminary data.</text>
</comment>
<gene>
    <name evidence="2" type="ORF">ACFYXI_25520</name>
</gene>
<dbReference type="Proteomes" id="UP001602013">
    <property type="component" value="Unassembled WGS sequence"/>
</dbReference>
<dbReference type="RefSeq" id="WP_067131440.1">
    <property type="nucleotide sequence ID" value="NZ_BBYJ01000008.1"/>
</dbReference>
<protein>
    <submittedName>
        <fullName evidence="2">Uncharacterized protein</fullName>
    </submittedName>
</protein>
<evidence type="ECO:0000313" key="3">
    <source>
        <dbReference type="Proteomes" id="UP001602013"/>
    </source>
</evidence>
<keyword evidence="3" id="KW-1185">Reference proteome</keyword>
<sequence>MTTPEEQPETPSPLEAMMLADDTAAAEADADRWRYGFYVVLTGLVVTLAGFSVAVVSTGQASTLFAGLAGVVGTLTGAYFGVQSGQAGKAKAEAELRRVNERAMRMASYVGPQHIEEIMGRAPGGAAVTRWPRPPKQRS</sequence>
<name>A0ABW6SVC0_9ACTN</name>
<evidence type="ECO:0000256" key="1">
    <source>
        <dbReference type="SAM" id="Phobius"/>
    </source>
</evidence>
<organism evidence="2 3">
    <name type="scientific">Microtetraspora malaysiensis</name>
    <dbReference type="NCBI Taxonomy" id="161358"/>
    <lineage>
        <taxon>Bacteria</taxon>
        <taxon>Bacillati</taxon>
        <taxon>Actinomycetota</taxon>
        <taxon>Actinomycetes</taxon>
        <taxon>Streptosporangiales</taxon>
        <taxon>Streptosporangiaceae</taxon>
        <taxon>Microtetraspora</taxon>
    </lineage>
</organism>
<proteinExistence type="predicted"/>
<keyword evidence="1" id="KW-1133">Transmembrane helix</keyword>
<dbReference type="EMBL" id="JBIASD010000018">
    <property type="protein sequence ID" value="MFF3668949.1"/>
    <property type="molecule type" value="Genomic_DNA"/>
</dbReference>